<organism evidence="1 2">
    <name type="scientific">Lithospermum erythrorhizon</name>
    <name type="common">Purple gromwell</name>
    <name type="synonym">Lithospermum officinale var. erythrorhizon</name>
    <dbReference type="NCBI Taxonomy" id="34254"/>
    <lineage>
        <taxon>Eukaryota</taxon>
        <taxon>Viridiplantae</taxon>
        <taxon>Streptophyta</taxon>
        <taxon>Embryophyta</taxon>
        <taxon>Tracheophyta</taxon>
        <taxon>Spermatophyta</taxon>
        <taxon>Magnoliopsida</taxon>
        <taxon>eudicotyledons</taxon>
        <taxon>Gunneridae</taxon>
        <taxon>Pentapetalae</taxon>
        <taxon>asterids</taxon>
        <taxon>lamiids</taxon>
        <taxon>Boraginales</taxon>
        <taxon>Boraginaceae</taxon>
        <taxon>Boraginoideae</taxon>
        <taxon>Lithospermeae</taxon>
        <taxon>Lithospermum</taxon>
    </lineage>
</organism>
<protein>
    <submittedName>
        <fullName evidence="1">Uncharacterized protein</fullName>
    </submittedName>
</protein>
<evidence type="ECO:0000313" key="2">
    <source>
        <dbReference type="Proteomes" id="UP001454036"/>
    </source>
</evidence>
<evidence type="ECO:0000313" key="1">
    <source>
        <dbReference type="EMBL" id="GAA0149740.1"/>
    </source>
</evidence>
<dbReference type="PANTHER" id="PTHR44099:SF4">
    <property type="entry name" value="RABCONNECTIN-3B, ISOFORM A"/>
    <property type="match status" value="1"/>
</dbReference>
<name>A0AAV3PDL7_LITER</name>
<keyword evidence="2" id="KW-1185">Reference proteome</keyword>
<sequence>MTIVKILDASGPPGLPSILGGASGTGRTTAISALAFSPDGEGLVAFSETGLMIRWWSLGSVWWDKLSRNLTAVQCTKLIFVPPWEGFSSNPFRSSIMATVTDSAGEINSEVSFFSIITAMLGREV</sequence>
<dbReference type="PANTHER" id="PTHR44099">
    <property type="entry name" value="RABCONNECTIN-3B, ISOFORM A"/>
    <property type="match status" value="1"/>
</dbReference>
<accession>A0AAV3PDL7</accession>
<proteinExistence type="predicted"/>
<dbReference type="Proteomes" id="UP001454036">
    <property type="component" value="Unassembled WGS sequence"/>
</dbReference>
<reference evidence="1 2" key="1">
    <citation type="submission" date="2024-01" db="EMBL/GenBank/DDBJ databases">
        <title>The complete chloroplast genome sequence of Lithospermum erythrorhizon: insights into the phylogenetic relationship among Boraginaceae species and the maternal lineages of purple gromwells.</title>
        <authorList>
            <person name="Okada T."/>
            <person name="Watanabe K."/>
        </authorList>
    </citation>
    <scope>NUCLEOTIDE SEQUENCE [LARGE SCALE GENOMIC DNA]</scope>
</reference>
<dbReference type="GO" id="GO:0005737">
    <property type="term" value="C:cytoplasm"/>
    <property type="evidence" value="ECO:0007669"/>
    <property type="project" value="TreeGrafter"/>
</dbReference>
<dbReference type="InterPro" id="IPR049916">
    <property type="entry name" value="WDR72-like"/>
</dbReference>
<dbReference type="EMBL" id="BAABME010001460">
    <property type="protein sequence ID" value="GAA0149740.1"/>
    <property type="molecule type" value="Genomic_DNA"/>
</dbReference>
<comment type="caution">
    <text evidence="1">The sequence shown here is derived from an EMBL/GenBank/DDBJ whole genome shotgun (WGS) entry which is preliminary data.</text>
</comment>
<gene>
    <name evidence="1" type="ORF">LIER_08845</name>
</gene>
<dbReference type="AlphaFoldDB" id="A0AAV3PDL7"/>